<protein>
    <submittedName>
        <fullName evidence="2">Uncharacterized protein</fullName>
    </submittedName>
</protein>
<dbReference type="EMBL" id="BPLR01005872">
    <property type="protein sequence ID" value="GIY05704.1"/>
    <property type="molecule type" value="Genomic_DNA"/>
</dbReference>
<feature type="compositionally biased region" description="Basic residues" evidence="1">
    <location>
        <begin position="16"/>
        <end position="29"/>
    </location>
</feature>
<comment type="caution">
    <text evidence="2">The sequence shown here is derived from an EMBL/GenBank/DDBJ whole genome shotgun (WGS) entry which is preliminary data.</text>
</comment>
<gene>
    <name evidence="2" type="ORF">CEXT_459191</name>
</gene>
<reference evidence="2 3" key="1">
    <citation type="submission" date="2021-06" db="EMBL/GenBank/DDBJ databases">
        <title>Caerostris extrusa draft genome.</title>
        <authorList>
            <person name="Kono N."/>
            <person name="Arakawa K."/>
        </authorList>
    </citation>
    <scope>NUCLEOTIDE SEQUENCE [LARGE SCALE GENOMIC DNA]</scope>
</reference>
<feature type="region of interest" description="Disordered" evidence="1">
    <location>
        <begin position="1"/>
        <end position="42"/>
    </location>
</feature>
<dbReference type="AlphaFoldDB" id="A0AAV4Q8I4"/>
<evidence type="ECO:0000256" key="1">
    <source>
        <dbReference type="SAM" id="MobiDB-lite"/>
    </source>
</evidence>
<sequence length="79" mass="8998">MRKAKDGGGEGIVDRRKCKKKKKRSKGKLWRSNPTGSQKPVSPPVVCPSYLLNVSKKCVVIRFLDFLNTEAPDFHFTYE</sequence>
<evidence type="ECO:0000313" key="3">
    <source>
        <dbReference type="Proteomes" id="UP001054945"/>
    </source>
</evidence>
<name>A0AAV4Q8I4_CAEEX</name>
<feature type="compositionally biased region" description="Basic and acidic residues" evidence="1">
    <location>
        <begin position="1"/>
        <end position="15"/>
    </location>
</feature>
<keyword evidence="3" id="KW-1185">Reference proteome</keyword>
<accession>A0AAV4Q8I4</accession>
<organism evidence="2 3">
    <name type="scientific">Caerostris extrusa</name>
    <name type="common">Bark spider</name>
    <name type="synonym">Caerostris bankana</name>
    <dbReference type="NCBI Taxonomy" id="172846"/>
    <lineage>
        <taxon>Eukaryota</taxon>
        <taxon>Metazoa</taxon>
        <taxon>Ecdysozoa</taxon>
        <taxon>Arthropoda</taxon>
        <taxon>Chelicerata</taxon>
        <taxon>Arachnida</taxon>
        <taxon>Araneae</taxon>
        <taxon>Araneomorphae</taxon>
        <taxon>Entelegynae</taxon>
        <taxon>Araneoidea</taxon>
        <taxon>Araneidae</taxon>
        <taxon>Caerostris</taxon>
    </lineage>
</organism>
<evidence type="ECO:0000313" key="2">
    <source>
        <dbReference type="EMBL" id="GIY05704.1"/>
    </source>
</evidence>
<proteinExistence type="predicted"/>
<dbReference type="Proteomes" id="UP001054945">
    <property type="component" value="Unassembled WGS sequence"/>
</dbReference>